<gene>
    <name evidence="2" type="ORF">RHGRI_010026</name>
</gene>
<accession>A0AAV6KGZ4</accession>
<evidence type="ECO:0000313" key="3">
    <source>
        <dbReference type="Proteomes" id="UP000823749"/>
    </source>
</evidence>
<dbReference type="PANTHER" id="PTHR31900">
    <property type="entry name" value="F-BOX/RNI SUPERFAMILY PROTEIN-RELATED"/>
    <property type="match status" value="1"/>
</dbReference>
<keyword evidence="3" id="KW-1185">Reference proteome</keyword>
<evidence type="ECO:0000313" key="2">
    <source>
        <dbReference type="EMBL" id="KAG5551797.1"/>
    </source>
</evidence>
<dbReference type="InterPro" id="IPR055357">
    <property type="entry name" value="LRR_At1g61320_AtMIF1"/>
</dbReference>
<dbReference type="Proteomes" id="UP000823749">
    <property type="component" value="Chromosome 4"/>
</dbReference>
<sequence>MASPAGDSSSSAVARPPTTLDNLPPSLLLRIISSLPTLDAIQTTLISPAFLDLWTSLPSLSFDFSLFLPPCDTPSQTLRAFSDFVTRALLLRHPPSSSPLRSLHLRLDSATHHLPYRRHIDSWIHYAVAHDVESLSLTFSSKYLRQFQNETTDSYYYPFSETAAFGHYISNTATSMCRGTRRARDYASRWRCHGMKDVKISSPSLKRLDLWQFRCDEGSVEICAPNLSNLRMFFFEVGEYVMEDSSAVEEADVTCISMVENYRYWIKIVRLLSHVKRFHVQNWWYKAVLSKDCLPKSFVFHNLNYLRINMEYTKADMVGIAVLLELSPKLGTMILDRELRINEEIFGARISEEFERINFNLPSLRHLKLNCYWGTMDELHFLRLVLKSEVVLERIVLHPVRLDQNSVIPIVLVKRTQGFQVVQGSFPGCGLQVYQGMDVYQGMEISCLIWNLTCFQEACYRRPKLHFTSAASAMHPQSKTYQGLEIMAFTEHTNHNKAQPSWVRKLFTIQG</sequence>
<comment type="caution">
    <text evidence="2">The sequence shown here is derived from an EMBL/GenBank/DDBJ whole genome shotgun (WGS) entry which is preliminary data.</text>
</comment>
<evidence type="ECO:0000259" key="1">
    <source>
        <dbReference type="Pfam" id="PF23622"/>
    </source>
</evidence>
<dbReference type="InterPro" id="IPR050232">
    <property type="entry name" value="FBL13/AtMIF1-like"/>
</dbReference>
<dbReference type="PANTHER" id="PTHR31900:SF32">
    <property type="entry name" value="F-BOX_RNI_FBD-LIKE DOMAIN PROTEIN"/>
    <property type="match status" value="1"/>
</dbReference>
<protein>
    <recommendedName>
        <fullName evidence="1">At1g61320/AtMIF1 LRR domain-containing protein</fullName>
    </recommendedName>
</protein>
<dbReference type="EMBL" id="JACTNZ010000004">
    <property type="protein sequence ID" value="KAG5551797.1"/>
    <property type="molecule type" value="Genomic_DNA"/>
</dbReference>
<name>A0AAV6KGZ4_9ERIC</name>
<organism evidence="2 3">
    <name type="scientific">Rhododendron griersonianum</name>
    <dbReference type="NCBI Taxonomy" id="479676"/>
    <lineage>
        <taxon>Eukaryota</taxon>
        <taxon>Viridiplantae</taxon>
        <taxon>Streptophyta</taxon>
        <taxon>Embryophyta</taxon>
        <taxon>Tracheophyta</taxon>
        <taxon>Spermatophyta</taxon>
        <taxon>Magnoliopsida</taxon>
        <taxon>eudicotyledons</taxon>
        <taxon>Gunneridae</taxon>
        <taxon>Pentapetalae</taxon>
        <taxon>asterids</taxon>
        <taxon>Ericales</taxon>
        <taxon>Ericaceae</taxon>
        <taxon>Ericoideae</taxon>
        <taxon>Rhodoreae</taxon>
        <taxon>Rhododendron</taxon>
    </lineage>
</organism>
<feature type="domain" description="At1g61320/AtMIF1 LRR" evidence="1">
    <location>
        <begin position="191"/>
        <end position="400"/>
    </location>
</feature>
<reference evidence="2" key="1">
    <citation type="submission" date="2020-08" db="EMBL/GenBank/DDBJ databases">
        <title>Plant Genome Project.</title>
        <authorList>
            <person name="Zhang R.-G."/>
        </authorList>
    </citation>
    <scope>NUCLEOTIDE SEQUENCE</scope>
    <source>
        <strain evidence="2">WSP0</strain>
        <tissue evidence="2">Leaf</tissue>
    </source>
</reference>
<dbReference type="InterPro" id="IPR036047">
    <property type="entry name" value="F-box-like_dom_sf"/>
</dbReference>
<proteinExistence type="predicted"/>
<dbReference type="SUPFAM" id="SSF81383">
    <property type="entry name" value="F-box domain"/>
    <property type="match status" value="1"/>
</dbReference>
<dbReference type="Pfam" id="PF23622">
    <property type="entry name" value="LRR_At1g61320_AtMIF1"/>
    <property type="match status" value="1"/>
</dbReference>
<dbReference type="AlphaFoldDB" id="A0AAV6KGZ4"/>